<dbReference type="EMBL" id="CP012526">
    <property type="protein sequence ID" value="ALC47972.1"/>
    <property type="molecule type" value="Genomic_DNA"/>
</dbReference>
<dbReference type="OrthoDB" id="10070917at2759"/>
<dbReference type="STRING" id="30019.A0A0M4ET10"/>
<evidence type="ECO:0000259" key="3">
    <source>
        <dbReference type="Pfam" id="PF21365"/>
    </source>
</evidence>
<dbReference type="Pfam" id="PF21365">
    <property type="entry name" value="Glyco_hydro_31_3rd"/>
    <property type="match status" value="1"/>
</dbReference>
<dbReference type="InterPro" id="IPR013780">
    <property type="entry name" value="Glyco_hydro_b"/>
</dbReference>
<reference evidence="4 5" key="1">
    <citation type="submission" date="2015-08" db="EMBL/GenBank/DDBJ databases">
        <title>Ancestral chromatin configuration constrains chromatin evolution on differentiating sex chromosomes in Drosophila.</title>
        <authorList>
            <person name="Zhou Q."/>
            <person name="Bachtrog D."/>
        </authorList>
    </citation>
    <scope>NUCLEOTIDE SEQUENCE [LARGE SCALE GENOMIC DNA]</scope>
    <source>
        <tissue evidence="4">Whole larvae</tissue>
    </source>
</reference>
<proteinExistence type="predicted"/>
<dbReference type="GO" id="GO:0016798">
    <property type="term" value="F:hydrolase activity, acting on glycosyl bonds"/>
    <property type="evidence" value="ECO:0007669"/>
    <property type="project" value="UniProtKB-KW"/>
</dbReference>
<dbReference type="InterPro" id="IPR048395">
    <property type="entry name" value="Glyco_hydro_31_C"/>
</dbReference>
<keyword evidence="1" id="KW-0378">Hydrolase</keyword>
<dbReference type="InterPro" id="IPR050985">
    <property type="entry name" value="Alpha-glycosidase_related"/>
</dbReference>
<gene>
    <name evidence="4" type="ORF">Dbus_chr3Rg2722</name>
</gene>
<evidence type="ECO:0000256" key="2">
    <source>
        <dbReference type="ARBA" id="ARBA00023295"/>
    </source>
</evidence>
<keyword evidence="2" id="KW-0326">Glycosidase</keyword>
<evidence type="ECO:0000313" key="5">
    <source>
        <dbReference type="Proteomes" id="UP000494163"/>
    </source>
</evidence>
<dbReference type="SUPFAM" id="SSF51011">
    <property type="entry name" value="Glycosyl hydrolase domain"/>
    <property type="match status" value="1"/>
</dbReference>
<dbReference type="Proteomes" id="UP000494163">
    <property type="component" value="Chromosome 3R"/>
</dbReference>
<accession>A0A0M4ET10</accession>
<feature type="domain" description="Glycosyl hydrolase family 31 C-terminal" evidence="3">
    <location>
        <begin position="64"/>
        <end position="126"/>
    </location>
</feature>
<dbReference type="SMR" id="A0A0M4ET10"/>
<name>A0A0M4ET10_DROBS</name>
<dbReference type="PANTHER" id="PTHR43053">
    <property type="entry name" value="GLYCOSIDASE FAMILY 31"/>
    <property type="match status" value="1"/>
</dbReference>
<dbReference type="PANTHER" id="PTHR43053:SF4">
    <property type="entry name" value="MYOGENESIS-REGULATING GLYCOSIDASE"/>
    <property type="match status" value="1"/>
</dbReference>
<dbReference type="Gene3D" id="2.60.40.1180">
    <property type="entry name" value="Golgi alpha-mannosidase II"/>
    <property type="match status" value="1"/>
</dbReference>
<protein>
    <submittedName>
        <fullName evidence="4">Maker260</fullName>
    </submittedName>
</protein>
<sequence length="130" mass="14548">MIFLVRQGITRDDVWFTKDSGACDKIETRKGYTGAIRKMCVVNQKYATPPYLLEALQGSPDGPKQFLLGDDIIAAPVVVEGATKRDIYLPVGHWTDGNTADVYKGPIWLMDYSAPLNTLPYFVRVGFKME</sequence>
<evidence type="ECO:0000313" key="4">
    <source>
        <dbReference type="EMBL" id="ALC47972.1"/>
    </source>
</evidence>
<evidence type="ECO:0000256" key="1">
    <source>
        <dbReference type="ARBA" id="ARBA00022801"/>
    </source>
</evidence>
<organism evidence="4 5">
    <name type="scientific">Drosophila busckii</name>
    <name type="common">Fruit fly</name>
    <dbReference type="NCBI Taxonomy" id="30019"/>
    <lineage>
        <taxon>Eukaryota</taxon>
        <taxon>Metazoa</taxon>
        <taxon>Ecdysozoa</taxon>
        <taxon>Arthropoda</taxon>
        <taxon>Hexapoda</taxon>
        <taxon>Insecta</taxon>
        <taxon>Pterygota</taxon>
        <taxon>Neoptera</taxon>
        <taxon>Endopterygota</taxon>
        <taxon>Diptera</taxon>
        <taxon>Brachycera</taxon>
        <taxon>Muscomorpha</taxon>
        <taxon>Ephydroidea</taxon>
        <taxon>Drosophilidae</taxon>
        <taxon>Drosophila</taxon>
    </lineage>
</organism>
<dbReference type="AlphaFoldDB" id="A0A0M4ET10"/>
<keyword evidence="5" id="KW-1185">Reference proteome</keyword>